<feature type="domain" description="Phospholipid/glycerol acyltransferase" evidence="1">
    <location>
        <begin position="66"/>
        <end position="213"/>
    </location>
</feature>
<organism evidence="2 3">
    <name type="scientific">Litoribrevibacter euphylliae</name>
    <dbReference type="NCBI Taxonomy" id="1834034"/>
    <lineage>
        <taxon>Bacteria</taxon>
        <taxon>Pseudomonadati</taxon>
        <taxon>Pseudomonadota</taxon>
        <taxon>Gammaproteobacteria</taxon>
        <taxon>Oceanospirillales</taxon>
        <taxon>Oceanospirillaceae</taxon>
        <taxon>Litoribrevibacter</taxon>
    </lineage>
</organism>
<dbReference type="SUPFAM" id="SSF69593">
    <property type="entry name" value="Glycerol-3-phosphate (1)-acyltransferase"/>
    <property type="match status" value="1"/>
</dbReference>
<sequence>MQSTAFHAEQSTHPIRSQSNSFQVQELLQHLQIKYHDNTSSDDIPSDVTAFMVFFSHWVKRRFEAIRVSGLEALSKNRHHIFVSNHRDILLDPVLVNHALLTHGYSAARSTIGSNLTEEPSMATLMKLAGCLEVPRGNMPLKQKFVTLKKLSNQIQRSLESNNIWIAQREGRAKNGIDQTNPAVLKMLTMAKNKGQSQAEFLSQQSIIPVAISYQWDPSDTHKALETYLKGLSGSEYSTATRTDTMEHLIDSLDRCQGQVELHFGAPLKPSDDIENVTQQVDEHIHQHYQLFDTHQTAYHLVNKTTVPEHLNTTAQQIKERTQPLPVAARNQLIQSYANSYRHIKNRQA</sequence>
<dbReference type="GO" id="GO:0016746">
    <property type="term" value="F:acyltransferase activity"/>
    <property type="evidence" value="ECO:0007669"/>
    <property type="project" value="UniProtKB-KW"/>
</dbReference>
<protein>
    <submittedName>
        <fullName evidence="2">1-acyl-sn-glycerol-3-phosphate acyltransferase</fullName>
    </submittedName>
</protein>
<dbReference type="Pfam" id="PF01553">
    <property type="entry name" value="Acyltransferase"/>
    <property type="match status" value="1"/>
</dbReference>
<keyword evidence="3" id="KW-1185">Reference proteome</keyword>
<dbReference type="Proteomes" id="UP001595476">
    <property type="component" value="Unassembled WGS sequence"/>
</dbReference>
<proteinExistence type="predicted"/>
<evidence type="ECO:0000259" key="1">
    <source>
        <dbReference type="Pfam" id="PF01553"/>
    </source>
</evidence>
<evidence type="ECO:0000313" key="2">
    <source>
        <dbReference type="EMBL" id="MFC3150907.1"/>
    </source>
</evidence>
<dbReference type="RefSeq" id="WP_386718689.1">
    <property type="nucleotide sequence ID" value="NZ_JBHRSZ010000004.1"/>
</dbReference>
<evidence type="ECO:0000313" key="3">
    <source>
        <dbReference type="Proteomes" id="UP001595476"/>
    </source>
</evidence>
<reference evidence="3" key="1">
    <citation type="journal article" date="2019" name="Int. J. Syst. Evol. Microbiol.">
        <title>The Global Catalogue of Microorganisms (GCM) 10K type strain sequencing project: providing services to taxonomists for standard genome sequencing and annotation.</title>
        <authorList>
            <consortium name="The Broad Institute Genomics Platform"/>
            <consortium name="The Broad Institute Genome Sequencing Center for Infectious Disease"/>
            <person name="Wu L."/>
            <person name="Ma J."/>
        </authorList>
    </citation>
    <scope>NUCLEOTIDE SEQUENCE [LARGE SCALE GENOMIC DNA]</scope>
    <source>
        <strain evidence="3">KCTC 52438</strain>
    </source>
</reference>
<keyword evidence="2" id="KW-0012">Acyltransferase</keyword>
<keyword evidence="2" id="KW-0808">Transferase</keyword>
<dbReference type="InterPro" id="IPR002123">
    <property type="entry name" value="Plipid/glycerol_acylTrfase"/>
</dbReference>
<gene>
    <name evidence="2" type="ORF">ACFOEK_07700</name>
</gene>
<dbReference type="EMBL" id="JBHRSZ010000004">
    <property type="protein sequence ID" value="MFC3150907.1"/>
    <property type="molecule type" value="Genomic_DNA"/>
</dbReference>
<name>A0ABV7HGT9_9GAMM</name>
<comment type="caution">
    <text evidence="2">The sequence shown here is derived from an EMBL/GenBank/DDBJ whole genome shotgun (WGS) entry which is preliminary data.</text>
</comment>
<accession>A0ABV7HGT9</accession>